<dbReference type="Proteomes" id="UP000054826">
    <property type="component" value="Unassembled WGS sequence"/>
</dbReference>
<comment type="caution">
    <text evidence="1">The sequence shown here is derived from an EMBL/GenBank/DDBJ whole genome shotgun (WGS) entry which is preliminary data.</text>
</comment>
<evidence type="ECO:0000313" key="1">
    <source>
        <dbReference type="EMBL" id="KRZ44078.1"/>
    </source>
</evidence>
<protein>
    <submittedName>
        <fullName evidence="1">Structural maintenance of chromosomes protein 3</fullName>
    </submittedName>
</protein>
<name>A0A0V1KA40_TRIPS</name>
<sequence length="93" mass="10909">MEKELFYQIAENDGIVTTFLEEISCQRLPDEVNFFPLNRIQYSQTVENFLVHIADNINQLQFEERFIVALRHCFQTSLIGRNMDAHSNTNVSL</sequence>
<organism evidence="1 2">
    <name type="scientific">Trichinella pseudospiralis</name>
    <name type="common">Parasitic roundworm</name>
    <dbReference type="NCBI Taxonomy" id="6337"/>
    <lineage>
        <taxon>Eukaryota</taxon>
        <taxon>Metazoa</taxon>
        <taxon>Ecdysozoa</taxon>
        <taxon>Nematoda</taxon>
        <taxon>Enoplea</taxon>
        <taxon>Dorylaimia</taxon>
        <taxon>Trichinellida</taxon>
        <taxon>Trichinellidae</taxon>
        <taxon>Trichinella</taxon>
    </lineage>
</organism>
<accession>A0A0V1KA40</accession>
<reference evidence="1 2" key="1">
    <citation type="submission" date="2015-01" db="EMBL/GenBank/DDBJ databases">
        <title>Evolution of Trichinella species and genotypes.</title>
        <authorList>
            <person name="Korhonen P.K."/>
            <person name="Edoardo P."/>
            <person name="Giuseppe L.R."/>
            <person name="Gasser R.B."/>
        </authorList>
    </citation>
    <scope>NUCLEOTIDE SEQUENCE [LARGE SCALE GENOMIC DNA]</scope>
    <source>
        <strain evidence="1">ISS176</strain>
    </source>
</reference>
<gene>
    <name evidence="1" type="primary">smc3</name>
    <name evidence="1" type="ORF">T4C_13560</name>
</gene>
<dbReference type="AlphaFoldDB" id="A0A0V1KA40"/>
<evidence type="ECO:0000313" key="2">
    <source>
        <dbReference type="Proteomes" id="UP000054826"/>
    </source>
</evidence>
<proteinExistence type="predicted"/>
<dbReference type="EMBL" id="JYDV01000007">
    <property type="protein sequence ID" value="KRZ44078.1"/>
    <property type="molecule type" value="Genomic_DNA"/>
</dbReference>